<dbReference type="OrthoDB" id="3211041at2"/>
<accession>A0A3M9M9R1</accession>
<feature type="region of interest" description="Disordered" evidence="1">
    <location>
        <begin position="1"/>
        <end position="24"/>
    </location>
</feature>
<feature type="compositionally biased region" description="Basic and acidic residues" evidence="1">
    <location>
        <begin position="82"/>
        <end position="100"/>
    </location>
</feature>
<proteinExistence type="predicted"/>
<comment type="caution">
    <text evidence="2">The sequence shown here is derived from an EMBL/GenBank/DDBJ whole genome shotgun (WGS) entry which is preliminary data.</text>
</comment>
<dbReference type="Proteomes" id="UP000271678">
    <property type="component" value="Unassembled WGS sequence"/>
</dbReference>
<gene>
    <name evidence="2" type="ORF">EFY87_09750</name>
</gene>
<dbReference type="RefSeq" id="WP_123271285.1">
    <property type="nucleotide sequence ID" value="NZ_RJJQ01000008.1"/>
</dbReference>
<dbReference type="EMBL" id="RJJQ01000008">
    <property type="protein sequence ID" value="RNI22246.1"/>
    <property type="molecule type" value="Genomic_DNA"/>
</dbReference>
<name>A0A3M9M9R1_9MICO</name>
<evidence type="ECO:0000256" key="1">
    <source>
        <dbReference type="SAM" id="MobiDB-lite"/>
    </source>
</evidence>
<feature type="region of interest" description="Disordered" evidence="1">
    <location>
        <begin position="120"/>
        <end position="139"/>
    </location>
</feature>
<keyword evidence="3" id="KW-1185">Reference proteome</keyword>
<reference evidence="2 3" key="1">
    <citation type="submission" date="2018-11" db="EMBL/GenBank/DDBJ databases">
        <title>Draft genome of Simplicispira Flexivirga sp. BO-16.</title>
        <authorList>
            <person name="Im W.T."/>
        </authorList>
    </citation>
    <scope>NUCLEOTIDE SEQUENCE [LARGE SCALE GENOMIC DNA]</scope>
    <source>
        <strain evidence="2 3">BO-16</strain>
    </source>
</reference>
<evidence type="ECO:0000313" key="2">
    <source>
        <dbReference type="EMBL" id="RNI22246.1"/>
    </source>
</evidence>
<feature type="region of interest" description="Disordered" evidence="1">
    <location>
        <begin position="56"/>
        <end position="102"/>
    </location>
</feature>
<protein>
    <submittedName>
        <fullName evidence="2">Uncharacterized protein</fullName>
    </submittedName>
</protein>
<sequence>MRSPQPLLGSVRTSHGDTIGLSGMRREFHAATGTDTRLLAGDDSAPPAVAVILETLPATVPTRSAPHRRPRLGPGSAPPPRRSSDHLDHQRHTHRDDRRATVYWKNGLDNTALANYQRAAAAGQDPADPDVADRLAFGD</sequence>
<dbReference type="AlphaFoldDB" id="A0A3M9M9R1"/>
<evidence type="ECO:0000313" key="3">
    <source>
        <dbReference type="Proteomes" id="UP000271678"/>
    </source>
</evidence>
<organism evidence="2 3">
    <name type="scientific">Flexivirga caeni</name>
    <dbReference type="NCBI Taxonomy" id="2294115"/>
    <lineage>
        <taxon>Bacteria</taxon>
        <taxon>Bacillati</taxon>
        <taxon>Actinomycetota</taxon>
        <taxon>Actinomycetes</taxon>
        <taxon>Micrococcales</taxon>
        <taxon>Dermacoccaceae</taxon>
        <taxon>Flexivirga</taxon>
    </lineage>
</organism>